<dbReference type="PANTHER" id="PTHR43298:SF2">
    <property type="entry name" value="FMN_FAD EXPORTER YEEO-RELATED"/>
    <property type="match status" value="1"/>
</dbReference>
<dbReference type="EMBL" id="JADIMT010000070">
    <property type="protein sequence ID" value="MBO8436554.1"/>
    <property type="molecule type" value="Genomic_DNA"/>
</dbReference>
<dbReference type="NCBIfam" id="TIGR00797">
    <property type="entry name" value="matE"/>
    <property type="match status" value="1"/>
</dbReference>
<comment type="subcellular location">
    <subcellularLocation>
        <location evidence="1">Cell membrane</location>
        <topology evidence="1">Multi-pass membrane protein</topology>
    </subcellularLocation>
</comment>
<feature type="transmembrane region" description="Helical" evidence="10">
    <location>
        <begin position="244"/>
        <end position="270"/>
    </location>
</feature>
<keyword evidence="7" id="KW-0406">Ion transport</keyword>
<keyword evidence="4" id="KW-1003">Cell membrane</keyword>
<feature type="transmembrane region" description="Helical" evidence="10">
    <location>
        <begin position="60"/>
        <end position="81"/>
    </location>
</feature>
<dbReference type="GO" id="GO:0006811">
    <property type="term" value="P:monoatomic ion transport"/>
    <property type="evidence" value="ECO:0007669"/>
    <property type="project" value="UniProtKB-KW"/>
</dbReference>
<evidence type="ECO:0000256" key="6">
    <source>
        <dbReference type="ARBA" id="ARBA00022989"/>
    </source>
</evidence>
<sequence length="449" mass="48459">MATKTFNNDFMRTMEVTPLILSMSLPMVFSMLVNSLYNIVDSFFVARISEDAMTALSLVFPIQNLVHSIAVGFGVGINAVIAFHTGAGNSKAADKAASQGLFLSVLHSLILTVICIAIMPSFLSSFTSAEEIVSMGVRYSTVVFSFTLINLPGITFEKIFQSVGRMKVSMVALASGCIANIILDPLFIFGIGPFPEWGIEGAAFATGLGQLIALSVYLVTYRVRPMSVKVRMKLMKPELKMARSLYSIGIPAALNIALPSVLVSVFNAMLAAYSDTYTLVLGIYYKLQTFLYLPASGFVQGMRPIIGYNKGAGEHVRVRKIFISVLIMCAFIMLFGTVLSLAVPQSLVALFTDNPQTIQIGARAIRIISIGFVVSAISVTASGALEGLGKGMASLWISLCRYIIVIIPVAYLLSILFGLGPDGIWYSFPVAEFLTALASIVIYKRTAES</sequence>
<keyword evidence="8 10" id="KW-0472">Membrane</keyword>
<comment type="caution">
    <text evidence="11">The sequence shown here is derived from an EMBL/GenBank/DDBJ whole genome shotgun (WGS) entry which is preliminary data.</text>
</comment>
<evidence type="ECO:0000256" key="7">
    <source>
        <dbReference type="ARBA" id="ARBA00023065"/>
    </source>
</evidence>
<dbReference type="GO" id="GO:0015297">
    <property type="term" value="F:antiporter activity"/>
    <property type="evidence" value="ECO:0007669"/>
    <property type="project" value="UniProtKB-KW"/>
</dbReference>
<reference evidence="11" key="1">
    <citation type="submission" date="2020-10" db="EMBL/GenBank/DDBJ databases">
        <authorList>
            <person name="Gilroy R."/>
        </authorList>
    </citation>
    <scope>NUCLEOTIDE SEQUENCE</scope>
    <source>
        <strain evidence="11">7293</strain>
    </source>
</reference>
<dbReference type="PIRSF" id="PIRSF006603">
    <property type="entry name" value="DinF"/>
    <property type="match status" value="1"/>
</dbReference>
<keyword evidence="6 10" id="KW-1133">Transmembrane helix</keyword>
<protein>
    <recommendedName>
        <fullName evidence="9">Multidrug-efflux transporter</fullName>
    </recommendedName>
</protein>
<keyword evidence="5 10" id="KW-0812">Transmembrane</keyword>
<keyword evidence="3" id="KW-0050">Antiport</keyword>
<organism evidence="11 12">
    <name type="scientific">Candidatus Ornithospirochaeta stercoripullorum</name>
    <dbReference type="NCBI Taxonomy" id="2840899"/>
    <lineage>
        <taxon>Bacteria</taxon>
        <taxon>Pseudomonadati</taxon>
        <taxon>Spirochaetota</taxon>
        <taxon>Spirochaetia</taxon>
        <taxon>Spirochaetales</taxon>
        <taxon>Spirochaetaceae</taxon>
        <taxon>Spirochaetaceae incertae sedis</taxon>
        <taxon>Candidatus Ornithospirochaeta</taxon>
    </lineage>
</organism>
<dbReference type="InterPro" id="IPR002528">
    <property type="entry name" value="MATE_fam"/>
</dbReference>
<evidence type="ECO:0000256" key="2">
    <source>
        <dbReference type="ARBA" id="ARBA00022448"/>
    </source>
</evidence>
<accession>A0A9D9DYV6</accession>
<dbReference type="GO" id="GO:0042910">
    <property type="term" value="F:xenobiotic transmembrane transporter activity"/>
    <property type="evidence" value="ECO:0007669"/>
    <property type="project" value="InterPro"/>
</dbReference>
<feature type="transmembrane region" description="Helical" evidence="10">
    <location>
        <begin position="101"/>
        <end position="123"/>
    </location>
</feature>
<evidence type="ECO:0000256" key="8">
    <source>
        <dbReference type="ARBA" id="ARBA00023136"/>
    </source>
</evidence>
<feature type="transmembrane region" description="Helical" evidence="10">
    <location>
        <begin position="135"/>
        <end position="156"/>
    </location>
</feature>
<keyword evidence="2" id="KW-0813">Transport</keyword>
<feature type="transmembrane region" description="Helical" evidence="10">
    <location>
        <begin position="203"/>
        <end position="223"/>
    </location>
</feature>
<evidence type="ECO:0000313" key="12">
    <source>
        <dbReference type="Proteomes" id="UP000823615"/>
    </source>
</evidence>
<evidence type="ECO:0000256" key="9">
    <source>
        <dbReference type="ARBA" id="ARBA00031636"/>
    </source>
</evidence>
<dbReference type="Proteomes" id="UP000823615">
    <property type="component" value="Unassembled WGS sequence"/>
</dbReference>
<reference evidence="11" key="2">
    <citation type="journal article" date="2021" name="PeerJ">
        <title>Extensive microbial diversity within the chicken gut microbiome revealed by metagenomics and culture.</title>
        <authorList>
            <person name="Gilroy R."/>
            <person name="Ravi A."/>
            <person name="Getino M."/>
            <person name="Pursley I."/>
            <person name="Horton D.L."/>
            <person name="Alikhan N.F."/>
            <person name="Baker D."/>
            <person name="Gharbi K."/>
            <person name="Hall N."/>
            <person name="Watson M."/>
            <person name="Adriaenssens E.M."/>
            <person name="Foster-Nyarko E."/>
            <person name="Jarju S."/>
            <person name="Secka A."/>
            <person name="Antonio M."/>
            <person name="Oren A."/>
            <person name="Chaudhuri R.R."/>
            <person name="La Ragione R."/>
            <person name="Hildebrand F."/>
            <person name="Pallen M.J."/>
        </authorList>
    </citation>
    <scope>NUCLEOTIDE SEQUENCE</scope>
    <source>
        <strain evidence="11">7293</strain>
    </source>
</reference>
<dbReference type="InterPro" id="IPR050222">
    <property type="entry name" value="MATE_MdtK"/>
</dbReference>
<evidence type="ECO:0000313" key="11">
    <source>
        <dbReference type="EMBL" id="MBO8436554.1"/>
    </source>
</evidence>
<evidence type="ECO:0000256" key="10">
    <source>
        <dbReference type="SAM" id="Phobius"/>
    </source>
</evidence>
<name>A0A9D9DYV6_9SPIO</name>
<feature type="transmembrane region" description="Helical" evidence="10">
    <location>
        <begin position="424"/>
        <end position="443"/>
    </location>
</feature>
<dbReference type="AlphaFoldDB" id="A0A9D9DYV6"/>
<dbReference type="PANTHER" id="PTHR43298">
    <property type="entry name" value="MULTIDRUG RESISTANCE PROTEIN NORM-RELATED"/>
    <property type="match status" value="1"/>
</dbReference>
<feature type="transmembrane region" description="Helical" evidence="10">
    <location>
        <begin position="321"/>
        <end position="344"/>
    </location>
</feature>
<evidence type="ECO:0000256" key="1">
    <source>
        <dbReference type="ARBA" id="ARBA00004651"/>
    </source>
</evidence>
<feature type="transmembrane region" description="Helical" evidence="10">
    <location>
        <begin position="364"/>
        <end position="387"/>
    </location>
</feature>
<dbReference type="GO" id="GO:0005886">
    <property type="term" value="C:plasma membrane"/>
    <property type="evidence" value="ECO:0007669"/>
    <property type="project" value="UniProtKB-SubCell"/>
</dbReference>
<feature type="transmembrane region" description="Helical" evidence="10">
    <location>
        <begin position="168"/>
        <end position="191"/>
    </location>
</feature>
<proteinExistence type="predicted"/>
<evidence type="ECO:0000256" key="5">
    <source>
        <dbReference type="ARBA" id="ARBA00022692"/>
    </source>
</evidence>
<feature type="transmembrane region" description="Helical" evidence="10">
    <location>
        <begin position="20"/>
        <end position="40"/>
    </location>
</feature>
<gene>
    <name evidence="11" type="ORF">IAA97_06205</name>
</gene>
<dbReference type="Pfam" id="PF01554">
    <property type="entry name" value="MatE"/>
    <property type="match status" value="2"/>
</dbReference>
<dbReference type="InterPro" id="IPR048279">
    <property type="entry name" value="MdtK-like"/>
</dbReference>
<evidence type="ECO:0000256" key="4">
    <source>
        <dbReference type="ARBA" id="ARBA00022475"/>
    </source>
</evidence>
<evidence type="ECO:0000256" key="3">
    <source>
        <dbReference type="ARBA" id="ARBA00022449"/>
    </source>
</evidence>
<feature type="transmembrane region" description="Helical" evidence="10">
    <location>
        <begin position="399"/>
        <end position="418"/>
    </location>
</feature>